<dbReference type="OrthoDB" id="9807815at2"/>
<keyword evidence="3 7" id="KW-0812">Transmembrane</keyword>
<dbReference type="PANTHER" id="PTHR38459:SF1">
    <property type="entry name" value="PROPHAGE BACTOPRENOL-LINKED GLUCOSE TRANSLOCASE HOMOLOG"/>
    <property type="match status" value="1"/>
</dbReference>
<keyword evidence="5 7" id="KW-0472">Membrane</keyword>
<evidence type="ECO:0000256" key="4">
    <source>
        <dbReference type="ARBA" id="ARBA00022989"/>
    </source>
</evidence>
<evidence type="ECO:0000256" key="7">
    <source>
        <dbReference type="SAM" id="Phobius"/>
    </source>
</evidence>
<keyword evidence="10" id="KW-1185">Reference proteome</keyword>
<gene>
    <name evidence="9" type="ORF">EFL95_05815</name>
</gene>
<evidence type="ECO:0000256" key="2">
    <source>
        <dbReference type="ARBA" id="ARBA00009399"/>
    </source>
</evidence>
<feature type="transmembrane region" description="Helical" evidence="7">
    <location>
        <begin position="33"/>
        <end position="51"/>
    </location>
</feature>
<feature type="region of interest" description="Disordered" evidence="6">
    <location>
        <begin position="1"/>
        <end position="22"/>
    </location>
</feature>
<evidence type="ECO:0000256" key="6">
    <source>
        <dbReference type="SAM" id="MobiDB-lite"/>
    </source>
</evidence>
<evidence type="ECO:0000256" key="1">
    <source>
        <dbReference type="ARBA" id="ARBA00004141"/>
    </source>
</evidence>
<evidence type="ECO:0000313" key="10">
    <source>
        <dbReference type="Proteomes" id="UP000277094"/>
    </source>
</evidence>
<reference evidence="9 10" key="1">
    <citation type="submission" date="2018-11" db="EMBL/GenBank/DDBJ databases">
        <authorList>
            <person name="Li F."/>
        </authorList>
    </citation>
    <scope>NUCLEOTIDE SEQUENCE [LARGE SCALE GENOMIC DNA]</scope>
    <source>
        <strain evidence="9 10">KIS18-7</strain>
    </source>
</reference>
<comment type="similarity">
    <text evidence="2">Belongs to the GtrA family.</text>
</comment>
<dbReference type="InterPro" id="IPR007267">
    <property type="entry name" value="GtrA_DPMS_TM"/>
</dbReference>
<dbReference type="GO" id="GO:0005886">
    <property type="term" value="C:plasma membrane"/>
    <property type="evidence" value="ECO:0007669"/>
    <property type="project" value="TreeGrafter"/>
</dbReference>
<dbReference type="Pfam" id="PF04138">
    <property type="entry name" value="GtrA_DPMS_TM"/>
    <property type="match status" value="1"/>
</dbReference>
<organism evidence="9 10">
    <name type="scientific">Nocardioides marmorisolisilvae</name>
    <dbReference type="NCBI Taxonomy" id="1542737"/>
    <lineage>
        <taxon>Bacteria</taxon>
        <taxon>Bacillati</taxon>
        <taxon>Actinomycetota</taxon>
        <taxon>Actinomycetes</taxon>
        <taxon>Propionibacteriales</taxon>
        <taxon>Nocardioidaceae</taxon>
        <taxon>Nocardioides</taxon>
    </lineage>
</organism>
<feature type="transmembrane region" description="Helical" evidence="7">
    <location>
        <begin position="71"/>
        <end position="94"/>
    </location>
</feature>
<feature type="domain" description="GtrA/DPMS transmembrane" evidence="8">
    <location>
        <begin position="35"/>
        <end position="164"/>
    </location>
</feature>
<comment type="subcellular location">
    <subcellularLocation>
        <location evidence="1">Membrane</location>
        <topology evidence="1">Multi-pass membrane protein</topology>
    </subcellularLocation>
</comment>
<protein>
    <submittedName>
        <fullName evidence="9">GtrA family protein</fullName>
    </submittedName>
</protein>
<sequence length="199" mass="21756">MRRSSGTGRTVPGGSRSRSQRVGNRLKRITGEVARFSAVNTVATLVALFLFNALVHGVQGWFDGIMNSQPIPAYLVANSVGMFVSYYGARYYAFRHRHAAGPGGGLVNYVVINLLSFVIPVTCLFLSRNVIGWDSIYADNMSGNVIGALLGNAFRFWAFRRFVFTGRSPLVVEHLAEPVLDPATGELLDVEVEPARTSE</sequence>
<keyword evidence="4 7" id="KW-1133">Transmembrane helix</keyword>
<dbReference type="PANTHER" id="PTHR38459">
    <property type="entry name" value="PROPHAGE BACTOPRENOL-LINKED GLUCOSE TRANSLOCASE HOMOLOG"/>
    <property type="match status" value="1"/>
</dbReference>
<feature type="transmembrane region" description="Helical" evidence="7">
    <location>
        <begin position="106"/>
        <end position="128"/>
    </location>
</feature>
<dbReference type="Proteomes" id="UP000277094">
    <property type="component" value="Unassembled WGS sequence"/>
</dbReference>
<evidence type="ECO:0000313" key="9">
    <source>
        <dbReference type="EMBL" id="RNL78603.1"/>
    </source>
</evidence>
<feature type="transmembrane region" description="Helical" evidence="7">
    <location>
        <begin position="140"/>
        <end position="158"/>
    </location>
</feature>
<dbReference type="InterPro" id="IPR051401">
    <property type="entry name" value="GtrA_CellWall_Glycosyl"/>
</dbReference>
<dbReference type="EMBL" id="RJSG01000002">
    <property type="protein sequence ID" value="RNL78603.1"/>
    <property type="molecule type" value="Genomic_DNA"/>
</dbReference>
<comment type="caution">
    <text evidence="9">The sequence shown here is derived from an EMBL/GenBank/DDBJ whole genome shotgun (WGS) entry which is preliminary data.</text>
</comment>
<evidence type="ECO:0000256" key="5">
    <source>
        <dbReference type="ARBA" id="ARBA00023136"/>
    </source>
</evidence>
<dbReference type="GO" id="GO:0000271">
    <property type="term" value="P:polysaccharide biosynthetic process"/>
    <property type="evidence" value="ECO:0007669"/>
    <property type="project" value="InterPro"/>
</dbReference>
<accession>A0A3N0DT71</accession>
<evidence type="ECO:0000256" key="3">
    <source>
        <dbReference type="ARBA" id="ARBA00022692"/>
    </source>
</evidence>
<proteinExistence type="inferred from homology"/>
<dbReference type="AlphaFoldDB" id="A0A3N0DT71"/>
<name>A0A3N0DT71_9ACTN</name>
<evidence type="ECO:0000259" key="8">
    <source>
        <dbReference type="Pfam" id="PF04138"/>
    </source>
</evidence>